<reference evidence="1" key="1">
    <citation type="submission" date="2022-12" db="EMBL/GenBank/DDBJ databases">
        <authorList>
            <person name="Alioto T."/>
            <person name="Alioto T."/>
            <person name="Gomez Garrido J."/>
        </authorList>
    </citation>
    <scope>NUCLEOTIDE SEQUENCE</scope>
</reference>
<sequence>MFLSILVIVFANDTKLSLNKELQTGKKMTNEIQCNCQVIYTWAKRSHFTYTLMGSKFADLRVNCKGSLGIVMDSSIKMTHQPLQTPCPVVRDDGRWKLHLQNVSCLERNRVWISLLHALHMTFPEAYV</sequence>
<evidence type="ECO:0000313" key="1">
    <source>
        <dbReference type="EMBL" id="CAI5772915.1"/>
    </source>
</evidence>
<organism evidence="1 2">
    <name type="scientific">Podarcis lilfordi</name>
    <name type="common">Lilford's wall lizard</name>
    <dbReference type="NCBI Taxonomy" id="74358"/>
    <lineage>
        <taxon>Eukaryota</taxon>
        <taxon>Metazoa</taxon>
        <taxon>Chordata</taxon>
        <taxon>Craniata</taxon>
        <taxon>Vertebrata</taxon>
        <taxon>Euteleostomi</taxon>
        <taxon>Lepidosauria</taxon>
        <taxon>Squamata</taxon>
        <taxon>Bifurcata</taxon>
        <taxon>Unidentata</taxon>
        <taxon>Episquamata</taxon>
        <taxon>Laterata</taxon>
        <taxon>Lacertibaenia</taxon>
        <taxon>Lacertidae</taxon>
        <taxon>Podarcis</taxon>
    </lineage>
</organism>
<name>A0AA35P4U2_9SAUR</name>
<proteinExistence type="predicted"/>
<gene>
    <name evidence="1" type="ORF">PODLI_1B024444</name>
</gene>
<dbReference type="EMBL" id="OX395129">
    <property type="protein sequence ID" value="CAI5772915.1"/>
    <property type="molecule type" value="Genomic_DNA"/>
</dbReference>
<dbReference type="AlphaFoldDB" id="A0AA35P4U2"/>
<dbReference type="Proteomes" id="UP001178461">
    <property type="component" value="Chromosome 4"/>
</dbReference>
<accession>A0AA35P4U2</accession>
<evidence type="ECO:0000313" key="2">
    <source>
        <dbReference type="Proteomes" id="UP001178461"/>
    </source>
</evidence>
<protein>
    <submittedName>
        <fullName evidence="1">Uncharacterized protein</fullName>
    </submittedName>
</protein>
<keyword evidence="2" id="KW-1185">Reference proteome</keyword>